<proteinExistence type="inferred from homology"/>
<dbReference type="InterPro" id="IPR009003">
    <property type="entry name" value="Peptidase_S1_PA"/>
</dbReference>
<dbReference type="InterPro" id="IPR018114">
    <property type="entry name" value="TRYPSIN_HIS"/>
</dbReference>
<dbReference type="Proteomes" id="UP000008144">
    <property type="component" value="Unassembled WGS sequence"/>
</dbReference>
<dbReference type="Ensembl" id="ENSCINT00000033573.1">
    <property type="protein sequence ID" value="ENSCINP00000031471.1"/>
    <property type="gene ID" value="ENSCING00000023993.1"/>
</dbReference>
<dbReference type="PROSITE" id="PS00134">
    <property type="entry name" value="TRYPSIN_HIS"/>
    <property type="match status" value="1"/>
</dbReference>
<reference evidence="6" key="1">
    <citation type="journal article" date="2002" name="Science">
        <title>The draft genome of Ciona intestinalis: insights into chordate and vertebrate origins.</title>
        <authorList>
            <person name="Dehal P."/>
            <person name="Satou Y."/>
            <person name="Campbell R.K."/>
            <person name="Chapman J."/>
            <person name="Degnan B."/>
            <person name="De Tomaso A."/>
            <person name="Davidson B."/>
            <person name="Di Gregorio A."/>
            <person name="Gelpke M."/>
            <person name="Goodstein D.M."/>
            <person name="Harafuji N."/>
            <person name="Hastings K.E."/>
            <person name="Ho I."/>
            <person name="Hotta K."/>
            <person name="Huang W."/>
            <person name="Kawashima T."/>
            <person name="Lemaire P."/>
            <person name="Martinez D."/>
            <person name="Meinertzhagen I.A."/>
            <person name="Necula S."/>
            <person name="Nonaka M."/>
            <person name="Putnam N."/>
            <person name="Rash S."/>
            <person name="Saiga H."/>
            <person name="Satake M."/>
            <person name="Terry A."/>
            <person name="Yamada L."/>
            <person name="Wang H.G."/>
            <person name="Awazu S."/>
            <person name="Azumi K."/>
            <person name="Boore J."/>
            <person name="Branno M."/>
            <person name="Chin-Bow S."/>
            <person name="DeSantis R."/>
            <person name="Doyle S."/>
            <person name="Francino P."/>
            <person name="Keys D.N."/>
            <person name="Haga S."/>
            <person name="Hayashi H."/>
            <person name="Hino K."/>
            <person name="Imai K.S."/>
            <person name="Inaba K."/>
            <person name="Kano S."/>
            <person name="Kobayashi K."/>
            <person name="Kobayashi M."/>
            <person name="Lee B.I."/>
            <person name="Makabe K.W."/>
            <person name="Manohar C."/>
            <person name="Matassi G."/>
            <person name="Medina M."/>
            <person name="Mochizuki Y."/>
            <person name="Mount S."/>
            <person name="Morishita T."/>
            <person name="Miura S."/>
            <person name="Nakayama A."/>
            <person name="Nishizaka S."/>
            <person name="Nomoto H."/>
            <person name="Ohta F."/>
            <person name="Oishi K."/>
            <person name="Rigoutsos I."/>
            <person name="Sano M."/>
            <person name="Sasaki A."/>
            <person name="Sasakura Y."/>
            <person name="Shoguchi E."/>
            <person name="Shin-i T."/>
            <person name="Spagnuolo A."/>
            <person name="Stainier D."/>
            <person name="Suzuki M.M."/>
            <person name="Tassy O."/>
            <person name="Takatori N."/>
            <person name="Tokuoka M."/>
            <person name="Yagi K."/>
            <person name="Yoshizaki F."/>
            <person name="Wada S."/>
            <person name="Zhang C."/>
            <person name="Hyatt P.D."/>
            <person name="Larimer F."/>
            <person name="Detter C."/>
            <person name="Doggett N."/>
            <person name="Glavina T."/>
            <person name="Hawkins T."/>
            <person name="Richardson P."/>
            <person name="Lucas S."/>
            <person name="Kohara Y."/>
            <person name="Levine M."/>
            <person name="Satoh N."/>
            <person name="Rokhsar D.S."/>
        </authorList>
    </citation>
    <scope>NUCLEOTIDE SEQUENCE [LARGE SCALE GENOMIC DNA]</scope>
</reference>
<dbReference type="InterPro" id="IPR001314">
    <property type="entry name" value="Peptidase_S1A"/>
</dbReference>
<evidence type="ECO:0000256" key="2">
    <source>
        <dbReference type="ARBA" id="ARBA00024195"/>
    </source>
</evidence>
<comment type="similarity">
    <text evidence="2">Belongs to the peptidase S1 family. CLIP subfamily.</text>
</comment>
<organism evidence="5 6">
    <name type="scientific">Ciona intestinalis</name>
    <name type="common">Transparent sea squirt</name>
    <name type="synonym">Ascidia intestinalis</name>
    <dbReference type="NCBI Taxonomy" id="7719"/>
    <lineage>
        <taxon>Eukaryota</taxon>
        <taxon>Metazoa</taxon>
        <taxon>Chordata</taxon>
        <taxon>Tunicata</taxon>
        <taxon>Ascidiacea</taxon>
        <taxon>Phlebobranchia</taxon>
        <taxon>Cionidae</taxon>
        <taxon>Ciona</taxon>
    </lineage>
</organism>
<dbReference type="PANTHER" id="PTHR24256">
    <property type="entry name" value="TRYPTASE-RELATED"/>
    <property type="match status" value="1"/>
</dbReference>
<evidence type="ECO:0000256" key="3">
    <source>
        <dbReference type="SAM" id="SignalP"/>
    </source>
</evidence>
<dbReference type="PROSITE" id="PS50240">
    <property type="entry name" value="TRYPSIN_DOM"/>
    <property type="match status" value="1"/>
</dbReference>
<keyword evidence="6" id="KW-1185">Reference proteome</keyword>
<evidence type="ECO:0000259" key="4">
    <source>
        <dbReference type="PROSITE" id="PS50240"/>
    </source>
</evidence>
<protein>
    <recommendedName>
        <fullName evidence="4">Peptidase S1 domain-containing protein</fullName>
    </recommendedName>
</protein>
<evidence type="ECO:0000256" key="1">
    <source>
        <dbReference type="ARBA" id="ARBA00023157"/>
    </source>
</evidence>
<dbReference type="Pfam" id="PF00089">
    <property type="entry name" value="Trypsin"/>
    <property type="match status" value="1"/>
</dbReference>
<dbReference type="InterPro" id="IPR051487">
    <property type="entry name" value="Ser/Thr_Proteases_Immune/Dev"/>
</dbReference>
<dbReference type="HOGENOM" id="CLU_1374970_0_0_1"/>
<dbReference type="PROSITE" id="PS51257">
    <property type="entry name" value="PROKAR_LIPOPROTEIN"/>
    <property type="match status" value="1"/>
</dbReference>
<dbReference type="Gene3D" id="2.40.10.10">
    <property type="entry name" value="Trypsin-like serine proteases"/>
    <property type="match status" value="1"/>
</dbReference>
<evidence type="ECO:0000313" key="6">
    <source>
        <dbReference type="Proteomes" id="UP000008144"/>
    </source>
</evidence>
<keyword evidence="3" id="KW-0732">Signal</keyword>
<evidence type="ECO:0000313" key="5">
    <source>
        <dbReference type="Ensembl" id="ENSCINP00000031471.1"/>
    </source>
</evidence>
<name>H2XP88_CIOIN</name>
<dbReference type="GeneTree" id="ENSGT00940000164686"/>
<dbReference type="PRINTS" id="PR00722">
    <property type="entry name" value="CHYMOTRYPSIN"/>
</dbReference>
<reference evidence="5" key="3">
    <citation type="submission" date="2025-09" db="UniProtKB">
        <authorList>
            <consortium name="Ensembl"/>
        </authorList>
    </citation>
    <scope>IDENTIFICATION</scope>
</reference>
<dbReference type="STRING" id="7719.ENSCINP00000031471"/>
<dbReference type="InterPro" id="IPR043504">
    <property type="entry name" value="Peptidase_S1_PA_chymotrypsin"/>
</dbReference>
<dbReference type="GO" id="GO:0004252">
    <property type="term" value="F:serine-type endopeptidase activity"/>
    <property type="evidence" value="ECO:0000318"/>
    <property type="project" value="GO_Central"/>
</dbReference>
<dbReference type="GO" id="GO:0006508">
    <property type="term" value="P:proteolysis"/>
    <property type="evidence" value="ECO:0007669"/>
    <property type="project" value="InterPro"/>
</dbReference>
<dbReference type="AlphaFoldDB" id="H2XP88"/>
<keyword evidence="1" id="KW-1015">Disulfide bond</keyword>
<accession>H2XP88</accession>
<feature type="chain" id="PRO_5003576887" description="Peptidase S1 domain-containing protein" evidence="3">
    <location>
        <begin position="26"/>
        <end position="199"/>
    </location>
</feature>
<dbReference type="SUPFAM" id="SSF50494">
    <property type="entry name" value="Trypsin-like serine proteases"/>
    <property type="match status" value="1"/>
</dbReference>
<feature type="domain" description="Peptidase S1" evidence="4">
    <location>
        <begin position="31"/>
        <end position="199"/>
    </location>
</feature>
<dbReference type="InParanoid" id="H2XP88"/>
<dbReference type="InterPro" id="IPR001254">
    <property type="entry name" value="Trypsin_dom"/>
</dbReference>
<feature type="signal peptide" evidence="3">
    <location>
        <begin position="1"/>
        <end position="25"/>
    </location>
</feature>
<sequence>MQKVTFIFMSLLVTYSCLRSTATHANIILKIVGGRTARQTDWPWQATLIITKPFGLPKRMVCGGTLVNPFWVLTAAHCVREYRAITVTFNTFNRTSQRNHQVADVQTHPCYDPTNPRQSVNLALVRLRYPEPLSSVVCLDETVLQRDWVVLRGGGTLRECIATGYGLLAWNSTQMSTTLQEVLFPFVSKRRCETFYLDQ</sequence>
<reference evidence="5" key="2">
    <citation type="submission" date="2025-08" db="UniProtKB">
        <authorList>
            <consortium name="Ensembl"/>
        </authorList>
    </citation>
    <scope>IDENTIFICATION</scope>
</reference>
<dbReference type="SMART" id="SM00020">
    <property type="entry name" value="Tryp_SPc"/>
    <property type="match status" value="1"/>
</dbReference>